<dbReference type="OrthoDB" id="768046at2"/>
<evidence type="ECO:0000256" key="1">
    <source>
        <dbReference type="SAM" id="MobiDB-lite"/>
    </source>
</evidence>
<protein>
    <submittedName>
        <fullName evidence="4">SseB protein N-terminal domain-containing protein</fullName>
    </submittedName>
</protein>
<reference evidence="5" key="1">
    <citation type="submission" date="2016-11" db="EMBL/GenBank/DDBJ databases">
        <authorList>
            <person name="Varghese N."/>
            <person name="Submissions S."/>
        </authorList>
    </citation>
    <scope>NUCLEOTIDE SEQUENCE [LARGE SCALE GENOMIC DNA]</scope>
    <source>
        <strain evidence="5">DSM 18569</strain>
    </source>
</reference>
<accession>A0A1M6UGU7</accession>
<dbReference type="InterPro" id="IPR009839">
    <property type="entry name" value="SseB_N"/>
</dbReference>
<dbReference type="STRING" id="1121959.SAMN02746009_01356"/>
<dbReference type="AlphaFoldDB" id="A0A1M6UGU7"/>
<dbReference type="EMBL" id="FRAS01000005">
    <property type="protein sequence ID" value="SHK68390.1"/>
    <property type="molecule type" value="Genomic_DNA"/>
</dbReference>
<evidence type="ECO:0000259" key="2">
    <source>
        <dbReference type="Pfam" id="PF07179"/>
    </source>
</evidence>
<dbReference type="Pfam" id="PF14581">
    <property type="entry name" value="SseB_C"/>
    <property type="match status" value="1"/>
</dbReference>
<dbReference type="RefSeq" id="WP_073282400.1">
    <property type="nucleotide sequence ID" value="NZ_FRAS01000005.1"/>
</dbReference>
<dbReference type="Proteomes" id="UP000183947">
    <property type="component" value="Unassembled WGS sequence"/>
</dbReference>
<feature type="compositionally biased region" description="Low complexity" evidence="1">
    <location>
        <begin position="14"/>
        <end position="37"/>
    </location>
</feature>
<dbReference type="Pfam" id="PF07179">
    <property type="entry name" value="SseB"/>
    <property type="match status" value="1"/>
</dbReference>
<feature type="domain" description="SseB protein C-terminal" evidence="3">
    <location>
        <begin position="219"/>
        <end position="326"/>
    </location>
</feature>
<organism evidence="4 5">
    <name type="scientific">Hymenobacter psychrotolerans DSM 18569</name>
    <dbReference type="NCBI Taxonomy" id="1121959"/>
    <lineage>
        <taxon>Bacteria</taxon>
        <taxon>Pseudomonadati</taxon>
        <taxon>Bacteroidota</taxon>
        <taxon>Cytophagia</taxon>
        <taxon>Cytophagales</taxon>
        <taxon>Hymenobacteraceae</taxon>
        <taxon>Hymenobacter</taxon>
    </lineage>
</organism>
<dbReference type="InterPro" id="IPR027945">
    <property type="entry name" value="SseB_C"/>
</dbReference>
<gene>
    <name evidence="4" type="ORF">SAMN02746009_01356</name>
</gene>
<name>A0A1M6UGU7_9BACT</name>
<feature type="region of interest" description="Disordered" evidence="1">
    <location>
        <begin position="1"/>
        <end position="44"/>
    </location>
</feature>
<proteinExistence type="predicted"/>
<keyword evidence="5" id="KW-1185">Reference proteome</keyword>
<sequence length="327" mass="36104">MGLFDFLKKKPEAPETTPATPVPTASDATAAPAPAGPRYKGSNYTLPAAEEAPMMPPMPPMQMMPEEAPQPGQPIQLPYQPNNVLEELLMRAVHEPELRPAFYQALIHEEVYAVTLPKEGEPGGEIQVEPGMEIQLQVLHDGKIPLFTSVDRIYEGGVETSSVSYIRVRGFDLLQMVQATDCVLNPFSPAGKLLTSQEIQDLLASDLVNPPGAPADGEQVPVQLGPPTEEPTELLEALREFCAGKDFIEQAYMAEMRLENNPVPPRLLLAFQADSPEQNPEFLQELGPIIEGRLEGYQFVDMMLINPASDEPLNQYFKQQPPFYQRG</sequence>
<evidence type="ECO:0000259" key="3">
    <source>
        <dbReference type="Pfam" id="PF14581"/>
    </source>
</evidence>
<evidence type="ECO:0000313" key="4">
    <source>
        <dbReference type="EMBL" id="SHK68390.1"/>
    </source>
</evidence>
<feature type="compositionally biased region" description="Basic and acidic residues" evidence="1">
    <location>
        <begin position="1"/>
        <end position="13"/>
    </location>
</feature>
<evidence type="ECO:0000313" key="5">
    <source>
        <dbReference type="Proteomes" id="UP000183947"/>
    </source>
</evidence>
<feature type="domain" description="SseB protein N-terminal" evidence="2">
    <location>
        <begin position="85"/>
        <end position="200"/>
    </location>
</feature>